<dbReference type="Proteomes" id="UP001188597">
    <property type="component" value="Unassembled WGS sequence"/>
</dbReference>
<dbReference type="AlphaFoldDB" id="A0AA88VJG6"/>
<evidence type="ECO:0000313" key="2">
    <source>
        <dbReference type="Proteomes" id="UP001188597"/>
    </source>
</evidence>
<protein>
    <submittedName>
        <fullName evidence="1">Uncharacterized protein</fullName>
    </submittedName>
</protein>
<reference evidence="1" key="1">
    <citation type="submission" date="2022-12" db="EMBL/GenBank/DDBJ databases">
        <title>Draft genome assemblies for two species of Escallonia (Escalloniales).</title>
        <authorList>
            <person name="Chanderbali A."/>
            <person name="Dervinis C."/>
            <person name="Anghel I."/>
            <person name="Soltis D."/>
            <person name="Soltis P."/>
            <person name="Zapata F."/>
        </authorList>
    </citation>
    <scope>NUCLEOTIDE SEQUENCE</scope>
    <source>
        <strain evidence="1">UCBG64.0493</strain>
        <tissue evidence="1">Leaf</tissue>
    </source>
</reference>
<evidence type="ECO:0000313" key="1">
    <source>
        <dbReference type="EMBL" id="KAK3009867.1"/>
    </source>
</evidence>
<gene>
    <name evidence="1" type="ORF">RJ639_011881</name>
</gene>
<name>A0AA88VJG6_9ASTE</name>
<proteinExistence type="predicted"/>
<comment type="caution">
    <text evidence="1">The sequence shown here is derived from an EMBL/GenBank/DDBJ whole genome shotgun (WGS) entry which is preliminary data.</text>
</comment>
<keyword evidence="2" id="KW-1185">Reference proteome</keyword>
<accession>A0AA88VJG6</accession>
<organism evidence="1 2">
    <name type="scientific">Escallonia herrerae</name>
    <dbReference type="NCBI Taxonomy" id="1293975"/>
    <lineage>
        <taxon>Eukaryota</taxon>
        <taxon>Viridiplantae</taxon>
        <taxon>Streptophyta</taxon>
        <taxon>Embryophyta</taxon>
        <taxon>Tracheophyta</taxon>
        <taxon>Spermatophyta</taxon>
        <taxon>Magnoliopsida</taxon>
        <taxon>eudicotyledons</taxon>
        <taxon>Gunneridae</taxon>
        <taxon>Pentapetalae</taxon>
        <taxon>asterids</taxon>
        <taxon>campanulids</taxon>
        <taxon>Escalloniales</taxon>
        <taxon>Escalloniaceae</taxon>
        <taxon>Escallonia</taxon>
    </lineage>
</organism>
<sequence>MTDGHICRTKLLMQAMMYSAIRRAATTLRISKPLALHARWQNIRHHRKDTRKASRVGSPAPWLIIWCSSPPKLAP</sequence>
<dbReference type="EMBL" id="JAVXUP010001602">
    <property type="protein sequence ID" value="KAK3009867.1"/>
    <property type="molecule type" value="Genomic_DNA"/>
</dbReference>